<reference evidence="2" key="1">
    <citation type="journal article" date="2019" name="bioRxiv">
        <title>The Genome of the Zebra Mussel, Dreissena polymorpha: A Resource for Invasive Species Research.</title>
        <authorList>
            <person name="McCartney M.A."/>
            <person name="Auch B."/>
            <person name="Kono T."/>
            <person name="Mallez S."/>
            <person name="Zhang Y."/>
            <person name="Obille A."/>
            <person name="Becker A."/>
            <person name="Abrahante J.E."/>
            <person name="Garbe J."/>
            <person name="Badalamenti J.P."/>
            <person name="Herman A."/>
            <person name="Mangelson H."/>
            <person name="Liachko I."/>
            <person name="Sullivan S."/>
            <person name="Sone E.D."/>
            <person name="Koren S."/>
            <person name="Silverstein K.A.T."/>
            <person name="Beckman K.B."/>
            <person name="Gohl D.M."/>
        </authorList>
    </citation>
    <scope>NUCLEOTIDE SEQUENCE</scope>
    <source>
        <strain evidence="2">Duluth1</strain>
        <tissue evidence="2">Whole animal</tissue>
    </source>
</reference>
<reference evidence="2" key="2">
    <citation type="submission" date="2020-11" db="EMBL/GenBank/DDBJ databases">
        <authorList>
            <person name="McCartney M.A."/>
            <person name="Auch B."/>
            <person name="Kono T."/>
            <person name="Mallez S."/>
            <person name="Becker A."/>
            <person name="Gohl D.M."/>
            <person name="Silverstein K.A.T."/>
            <person name="Koren S."/>
            <person name="Bechman K.B."/>
            <person name="Herman A."/>
            <person name="Abrahante J.E."/>
            <person name="Garbe J."/>
        </authorList>
    </citation>
    <scope>NUCLEOTIDE SEQUENCE</scope>
    <source>
        <strain evidence="2">Duluth1</strain>
        <tissue evidence="2">Whole animal</tissue>
    </source>
</reference>
<keyword evidence="1" id="KW-0812">Transmembrane</keyword>
<evidence type="ECO:0000256" key="1">
    <source>
        <dbReference type="SAM" id="Phobius"/>
    </source>
</evidence>
<name>A0A9D4LXA7_DREPO</name>
<keyword evidence="1" id="KW-0472">Membrane</keyword>
<evidence type="ECO:0000313" key="2">
    <source>
        <dbReference type="EMBL" id="KAH3866812.1"/>
    </source>
</evidence>
<feature type="transmembrane region" description="Helical" evidence="1">
    <location>
        <begin position="16"/>
        <end position="39"/>
    </location>
</feature>
<protein>
    <submittedName>
        <fullName evidence="2">Uncharacterized protein</fullName>
    </submittedName>
</protein>
<sequence length="105" mass="12027">MAPLPTLGRPWVKHAAWGYASASAAPFLVIIILTLVFFAGNLQKSTVVKHNDCQEHKHAQEQLHRRLYDVQKSPEHDVQVKCSETEMHLFRASYFTAKENLPNRM</sequence>
<organism evidence="2 3">
    <name type="scientific">Dreissena polymorpha</name>
    <name type="common">Zebra mussel</name>
    <name type="synonym">Mytilus polymorpha</name>
    <dbReference type="NCBI Taxonomy" id="45954"/>
    <lineage>
        <taxon>Eukaryota</taxon>
        <taxon>Metazoa</taxon>
        <taxon>Spiralia</taxon>
        <taxon>Lophotrochozoa</taxon>
        <taxon>Mollusca</taxon>
        <taxon>Bivalvia</taxon>
        <taxon>Autobranchia</taxon>
        <taxon>Heteroconchia</taxon>
        <taxon>Euheterodonta</taxon>
        <taxon>Imparidentia</taxon>
        <taxon>Neoheterodontei</taxon>
        <taxon>Myida</taxon>
        <taxon>Dreissenoidea</taxon>
        <taxon>Dreissenidae</taxon>
        <taxon>Dreissena</taxon>
    </lineage>
</organism>
<dbReference type="AlphaFoldDB" id="A0A9D4LXA7"/>
<accession>A0A9D4LXA7</accession>
<dbReference type="Proteomes" id="UP000828390">
    <property type="component" value="Unassembled WGS sequence"/>
</dbReference>
<comment type="caution">
    <text evidence="2">The sequence shown here is derived from an EMBL/GenBank/DDBJ whole genome shotgun (WGS) entry which is preliminary data.</text>
</comment>
<dbReference type="EMBL" id="JAIWYP010000002">
    <property type="protein sequence ID" value="KAH3866812.1"/>
    <property type="molecule type" value="Genomic_DNA"/>
</dbReference>
<keyword evidence="1" id="KW-1133">Transmembrane helix</keyword>
<proteinExistence type="predicted"/>
<keyword evidence="3" id="KW-1185">Reference proteome</keyword>
<gene>
    <name evidence="2" type="ORF">DPMN_029935</name>
</gene>
<evidence type="ECO:0000313" key="3">
    <source>
        <dbReference type="Proteomes" id="UP000828390"/>
    </source>
</evidence>